<feature type="domain" description="DUF4931" evidence="2">
    <location>
        <begin position="129"/>
        <end position="238"/>
    </location>
</feature>
<feature type="domain" description="DUF4931" evidence="1">
    <location>
        <begin position="7"/>
        <end position="124"/>
    </location>
</feature>
<evidence type="ECO:0000313" key="3">
    <source>
        <dbReference type="EMBL" id="KRM65645.1"/>
    </source>
</evidence>
<sequence length="262" mass="30045">MTPLEFIPAIAQQKPTNQDACPFCNLASLEKIIDQTGDFLWLDNKYPTIKDTYQTLVIESQEHLGDISNYSYAYNRRLFNYLWDCFDKLQATGAYQSVVMFRNFGPRSGGSLRHPHTQIIGFDHVDAYEQLEEANFLGKELLAETTASPEITLSRQPLIGFSEFNVLVSKRQALAKLADGVKELVGYLMTAYFNGRCDSYNLFFYERPGKFICKVVPRFIASPYYIGYKLPQVDDAVRQAEVKAEFFAYRAQLRKDLLDEEA</sequence>
<dbReference type="InterPro" id="IPR049285">
    <property type="entry name" value="DUF4931_C"/>
</dbReference>
<dbReference type="SUPFAM" id="SSF54197">
    <property type="entry name" value="HIT-like"/>
    <property type="match status" value="1"/>
</dbReference>
<dbReference type="AlphaFoldDB" id="A0A0R2AER0"/>
<evidence type="ECO:0000259" key="2">
    <source>
        <dbReference type="Pfam" id="PF20956"/>
    </source>
</evidence>
<protein>
    <submittedName>
        <fullName evidence="3">UTP--hexose-1-phosphate uridylyltransferase</fullName>
    </submittedName>
</protein>
<dbReference type="PATRIC" id="fig|1423718.3.peg.1391"/>
<reference evidence="3 4" key="1">
    <citation type="journal article" date="2015" name="Genome Announc.">
        <title>Expanding the biotechnology potential of lactobacilli through comparative genomics of 213 strains and associated genera.</title>
        <authorList>
            <person name="Sun Z."/>
            <person name="Harris H.M."/>
            <person name="McCann A."/>
            <person name="Guo C."/>
            <person name="Argimon S."/>
            <person name="Zhang W."/>
            <person name="Yang X."/>
            <person name="Jeffery I.B."/>
            <person name="Cooney J.C."/>
            <person name="Kagawa T.F."/>
            <person name="Liu W."/>
            <person name="Song Y."/>
            <person name="Salvetti E."/>
            <person name="Wrobel A."/>
            <person name="Rasinkangas P."/>
            <person name="Parkhill J."/>
            <person name="Rea M.C."/>
            <person name="O'Sullivan O."/>
            <person name="Ritari J."/>
            <person name="Douillard F.P."/>
            <person name="Paul Ross R."/>
            <person name="Yang R."/>
            <person name="Briner A.E."/>
            <person name="Felis G.E."/>
            <person name="de Vos W.M."/>
            <person name="Barrangou R."/>
            <person name="Klaenhammer T.R."/>
            <person name="Caufield P.W."/>
            <person name="Cui Y."/>
            <person name="Zhang H."/>
            <person name="O'Toole P.W."/>
        </authorList>
    </citation>
    <scope>NUCLEOTIDE SEQUENCE [LARGE SCALE GENOMIC DNA]</scope>
    <source>
        <strain evidence="3 4">DSM 20509</strain>
    </source>
</reference>
<gene>
    <name evidence="3" type="ORF">FC14_GL001330</name>
</gene>
<evidence type="ECO:0000259" key="1">
    <source>
        <dbReference type="Pfam" id="PF16285"/>
    </source>
</evidence>
<dbReference type="InterPro" id="IPR036265">
    <property type="entry name" value="HIT-like_sf"/>
</dbReference>
<comment type="caution">
    <text evidence="3">The sequence shown here is derived from an EMBL/GenBank/DDBJ whole genome shotgun (WGS) entry which is preliminary data.</text>
</comment>
<dbReference type="OrthoDB" id="1803128at2"/>
<proteinExistence type="predicted"/>
<dbReference type="Pfam" id="PF16285">
    <property type="entry name" value="DUF4931_N"/>
    <property type="match status" value="1"/>
</dbReference>
<dbReference type="RefSeq" id="WP_056976119.1">
    <property type="nucleotide sequence ID" value="NZ_AYYP01000012.1"/>
</dbReference>
<name>A0A0R2AER0_9LACO</name>
<dbReference type="InterPro" id="IPR046322">
    <property type="entry name" value="DUF4931"/>
</dbReference>
<keyword evidence="3" id="KW-0808">Transferase</keyword>
<dbReference type="PIRSF" id="PIRSF031505">
    <property type="entry name" value="GalT_short"/>
    <property type="match status" value="1"/>
</dbReference>
<dbReference type="EMBL" id="AYYP01000012">
    <property type="protein sequence ID" value="KRM65645.1"/>
    <property type="molecule type" value="Genomic_DNA"/>
</dbReference>
<dbReference type="InterPro" id="IPR012361">
    <property type="entry name" value="GalT_short"/>
</dbReference>
<dbReference type="Proteomes" id="UP000051008">
    <property type="component" value="Unassembled WGS sequence"/>
</dbReference>
<evidence type="ECO:0000313" key="4">
    <source>
        <dbReference type="Proteomes" id="UP000051008"/>
    </source>
</evidence>
<dbReference type="Pfam" id="PF20956">
    <property type="entry name" value="DUF4931_C"/>
    <property type="match status" value="1"/>
</dbReference>
<accession>A0A0R2AER0</accession>
<organism evidence="3 4">
    <name type="scientific">Ligilactobacillus agilis DSM 20509</name>
    <dbReference type="NCBI Taxonomy" id="1423718"/>
    <lineage>
        <taxon>Bacteria</taxon>
        <taxon>Bacillati</taxon>
        <taxon>Bacillota</taxon>
        <taxon>Bacilli</taxon>
        <taxon>Lactobacillales</taxon>
        <taxon>Lactobacillaceae</taxon>
        <taxon>Ligilactobacillus</taxon>
    </lineage>
</organism>
<keyword evidence="3" id="KW-0548">Nucleotidyltransferase</keyword>
<keyword evidence="4" id="KW-1185">Reference proteome</keyword>
<dbReference type="Gene3D" id="3.30.428.10">
    <property type="entry name" value="HIT-like"/>
    <property type="match status" value="1"/>
</dbReference>
<dbReference type="GO" id="GO:0016779">
    <property type="term" value="F:nucleotidyltransferase activity"/>
    <property type="evidence" value="ECO:0007669"/>
    <property type="project" value="UniProtKB-KW"/>
</dbReference>